<reference evidence="2 3" key="1">
    <citation type="submission" date="2024-03" db="EMBL/GenBank/DDBJ databases">
        <title>Cognatishimia coralii sp. nov., a marine bacterium isolated from coral surrounding seawater.</title>
        <authorList>
            <person name="Liu X."/>
            <person name="Liu S."/>
            <person name="Sun H."/>
            <person name="Zhang Y."/>
        </authorList>
    </citation>
    <scope>NUCLEOTIDE SEQUENCE [LARGE SCALE GENOMIC DNA]</scope>
    <source>
        <strain evidence="2 3">D5M38</strain>
    </source>
</reference>
<organism evidence="2 3">
    <name type="scientific">Cognatishimia coralii</name>
    <dbReference type="NCBI Taxonomy" id="3083254"/>
    <lineage>
        <taxon>Bacteria</taxon>
        <taxon>Pseudomonadati</taxon>
        <taxon>Pseudomonadota</taxon>
        <taxon>Alphaproteobacteria</taxon>
        <taxon>Rhodobacterales</taxon>
        <taxon>Paracoccaceae</taxon>
        <taxon>Cognatishimia</taxon>
    </lineage>
</organism>
<gene>
    <name evidence="2" type="ORF">WG622_18895</name>
</gene>
<keyword evidence="3" id="KW-1185">Reference proteome</keyword>
<protein>
    <submittedName>
        <fullName evidence="2">NAD(P)H-dependent oxidoreductase</fullName>
    </submittedName>
</protein>
<evidence type="ECO:0000313" key="3">
    <source>
        <dbReference type="Proteomes" id="UP001368270"/>
    </source>
</evidence>
<feature type="non-terminal residue" evidence="2">
    <location>
        <position position="1"/>
    </location>
</feature>
<proteinExistence type="predicted"/>
<comment type="caution">
    <text evidence="2">The sequence shown here is derived from an EMBL/GenBank/DDBJ whole genome shotgun (WGS) entry which is preliminary data.</text>
</comment>
<dbReference type="InterPro" id="IPR005025">
    <property type="entry name" value="FMN_Rdtase-like_dom"/>
</dbReference>
<dbReference type="Gene3D" id="3.40.50.360">
    <property type="match status" value="1"/>
</dbReference>
<dbReference type="Proteomes" id="UP001368270">
    <property type="component" value="Unassembled WGS sequence"/>
</dbReference>
<accession>A0ABU8QLL3</accession>
<sequence>KERKMPKKTVLFMSGSSQVGSSNWRMVGAAAALADRDMADAFTAVTLNLAEYELPVFIEGQPGPVLDDAAKLRKAVAAADAIFMSSDEYTGAFSSVFRNAAGWIGHDVDGAGNLFQGKLITLCGAPVGGVGALRGHPALHQFLLELGANVYSQKFELGSTSRIFRQDGSLSPAVQKQLAEGAFARLTGEIA</sequence>
<evidence type="ECO:0000259" key="1">
    <source>
        <dbReference type="Pfam" id="PF03358"/>
    </source>
</evidence>
<dbReference type="SUPFAM" id="SSF52218">
    <property type="entry name" value="Flavoproteins"/>
    <property type="match status" value="1"/>
</dbReference>
<feature type="domain" description="NADPH-dependent FMN reductase-like" evidence="1">
    <location>
        <begin position="10"/>
        <end position="155"/>
    </location>
</feature>
<evidence type="ECO:0000313" key="2">
    <source>
        <dbReference type="EMBL" id="MEJ5220327.1"/>
    </source>
</evidence>
<dbReference type="RefSeq" id="WP_339404860.1">
    <property type="nucleotide sequence ID" value="NZ_JBBGAZ010000024.1"/>
</dbReference>
<dbReference type="Pfam" id="PF03358">
    <property type="entry name" value="FMN_red"/>
    <property type="match status" value="1"/>
</dbReference>
<name>A0ABU8QLL3_9RHOB</name>
<dbReference type="InterPro" id="IPR029039">
    <property type="entry name" value="Flavoprotein-like_sf"/>
</dbReference>
<dbReference type="EMBL" id="JBBGAZ010000024">
    <property type="protein sequence ID" value="MEJ5220327.1"/>
    <property type="molecule type" value="Genomic_DNA"/>
</dbReference>